<dbReference type="InterPro" id="IPR013328">
    <property type="entry name" value="6PGD_dom2"/>
</dbReference>
<organism evidence="6 7">
    <name type="scientific">Cobetia crustatorum</name>
    <dbReference type="NCBI Taxonomy" id="553385"/>
    <lineage>
        <taxon>Bacteria</taxon>
        <taxon>Pseudomonadati</taxon>
        <taxon>Pseudomonadota</taxon>
        <taxon>Gammaproteobacteria</taxon>
        <taxon>Oceanospirillales</taxon>
        <taxon>Halomonadaceae</taxon>
        <taxon>Cobetia</taxon>
    </lineage>
</organism>
<dbReference type="EMBL" id="VNFH01000002">
    <property type="protein sequence ID" value="TVU72813.1"/>
    <property type="molecule type" value="Genomic_DNA"/>
</dbReference>
<keyword evidence="3" id="KW-0560">Oxidoreductase</keyword>
<dbReference type="NCBIfam" id="TIGR00872">
    <property type="entry name" value="gnd_rel"/>
    <property type="match status" value="1"/>
</dbReference>
<dbReference type="AlphaFoldDB" id="A0A558HUK6"/>
<dbReference type="Gene3D" id="3.40.50.720">
    <property type="entry name" value="NAD(P)-binding Rossmann-like Domain"/>
    <property type="match status" value="1"/>
</dbReference>
<dbReference type="InterPro" id="IPR006183">
    <property type="entry name" value="Pgluconate_DH"/>
</dbReference>
<evidence type="ECO:0000313" key="7">
    <source>
        <dbReference type="Proteomes" id="UP000319941"/>
    </source>
</evidence>
<dbReference type="UniPathway" id="UPA00115"/>
<dbReference type="InterPro" id="IPR006115">
    <property type="entry name" value="6PGDH_NADP-bd"/>
</dbReference>
<proteinExistence type="inferred from homology"/>
<reference evidence="6 7" key="1">
    <citation type="submission" date="2019-07" db="EMBL/GenBank/DDBJ databases">
        <title>Diversity of Bacteria from Kongsfjorden, Arctic.</title>
        <authorList>
            <person name="Yu Y."/>
        </authorList>
    </citation>
    <scope>NUCLEOTIDE SEQUENCE [LARGE SCALE GENOMIC DNA]</scope>
    <source>
        <strain evidence="6 7">SM1923</strain>
    </source>
</reference>
<accession>A0A558HUK6</accession>
<comment type="caution">
    <text evidence="6">The sequence shown here is derived from an EMBL/GenBank/DDBJ whole genome shotgun (WGS) entry which is preliminary data.</text>
</comment>
<evidence type="ECO:0000256" key="4">
    <source>
        <dbReference type="ARBA" id="ARBA00023064"/>
    </source>
</evidence>
<evidence type="ECO:0000259" key="5">
    <source>
        <dbReference type="SMART" id="SM01350"/>
    </source>
</evidence>
<evidence type="ECO:0000313" key="6">
    <source>
        <dbReference type="EMBL" id="TVU72813.1"/>
    </source>
</evidence>
<dbReference type="InterPro" id="IPR006114">
    <property type="entry name" value="6PGDH_C"/>
</dbReference>
<comment type="similarity">
    <text evidence="2">Belongs to the 6-phosphogluconate dehydrogenase family.</text>
</comment>
<comment type="pathway">
    <text evidence="1">Carbohydrate degradation; pentose phosphate pathway.</text>
</comment>
<dbReference type="InterPro" id="IPR036291">
    <property type="entry name" value="NAD(P)-bd_dom_sf"/>
</dbReference>
<gene>
    <name evidence="6" type="primary">gnd</name>
    <name evidence="6" type="ORF">FQP86_03875</name>
</gene>
<keyword evidence="4" id="KW-0311">Gluconate utilization</keyword>
<dbReference type="Proteomes" id="UP000319941">
    <property type="component" value="Unassembled WGS sequence"/>
</dbReference>
<dbReference type="STRING" id="553385.GCA_000591415_02047"/>
<dbReference type="GO" id="GO:0004616">
    <property type="term" value="F:phosphogluconate dehydrogenase (decarboxylating) activity"/>
    <property type="evidence" value="ECO:0007669"/>
    <property type="project" value="InterPro"/>
</dbReference>
<dbReference type="RefSeq" id="WP_024952121.1">
    <property type="nucleotide sequence ID" value="NZ_CAWOWR010000076.1"/>
</dbReference>
<dbReference type="NCBIfam" id="NF007161">
    <property type="entry name" value="PRK09599.1"/>
    <property type="match status" value="1"/>
</dbReference>
<evidence type="ECO:0000256" key="3">
    <source>
        <dbReference type="ARBA" id="ARBA00023002"/>
    </source>
</evidence>
<dbReference type="InterPro" id="IPR004849">
    <property type="entry name" value="6DGDH_YqeC"/>
</dbReference>
<feature type="domain" description="6-phosphogluconate dehydrogenase C-terminal" evidence="5">
    <location>
        <begin position="185"/>
        <end position="320"/>
    </location>
</feature>
<dbReference type="PRINTS" id="PR00076">
    <property type="entry name" value="6PGDHDRGNASE"/>
</dbReference>
<name>A0A558HUK6_9GAMM</name>
<dbReference type="Gene3D" id="1.10.1040.10">
    <property type="entry name" value="N-(1-d-carboxylethyl)-l-norvaline Dehydrogenase, domain 2"/>
    <property type="match status" value="1"/>
</dbReference>
<dbReference type="PANTHER" id="PTHR11811">
    <property type="entry name" value="6-PHOSPHOGLUCONATE DEHYDROGENASE"/>
    <property type="match status" value="1"/>
</dbReference>
<evidence type="ECO:0000256" key="2">
    <source>
        <dbReference type="ARBA" id="ARBA00008419"/>
    </source>
</evidence>
<dbReference type="Pfam" id="PF03446">
    <property type="entry name" value="NAD_binding_2"/>
    <property type="match status" value="1"/>
</dbReference>
<protein>
    <submittedName>
        <fullName evidence="6">Decarboxylating 6-phosphogluconate dehydrogenase</fullName>
    </submittedName>
</protein>
<dbReference type="SUPFAM" id="SSF51735">
    <property type="entry name" value="NAD(P)-binding Rossmann-fold domains"/>
    <property type="match status" value="1"/>
</dbReference>
<evidence type="ECO:0000256" key="1">
    <source>
        <dbReference type="ARBA" id="ARBA00004959"/>
    </source>
</evidence>
<dbReference type="GO" id="GO:0006098">
    <property type="term" value="P:pentose-phosphate shunt"/>
    <property type="evidence" value="ECO:0007669"/>
    <property type="project" value="UniProtKB-UniPathway"/>
</dbReference>
<dbReference type="GO" id="GO:0050661">
    <property type="term" value="F:NADP binding"/>
    <property type="evidence" value="ECO:0007669"/>
    <property type="project" value="InterPro"/>
</dbReference>
<keyword evidence="7" id="KW-1185">Reference proteome</keyword>
<dbReference type="GO" id="GO:0019521">
    <property type="term" value="P:D-gluconate metabolic process"/>
    <property type="evidence" value="ECO:0007669"/>
    <property type="project" value="UniProtKB-KW"/>
</dbReference>
<dbReference type="OrthoDB" id="9804542at2"/>
<dbReference type="SUPFAM" id="SSF48179">
    <property type="entry name" value="6-phosphogluconate dehydrogenase C-terminal domain-like"/>
    <property type="match status" value="1"/>
</dbReference>
<dbReference type="Pfam" id="PF00393">
    <property type="entry name" value="6PGD"/>
    <property type="match status" value="1"/>
</dbReference>
<sequence length="327" mass="35577">MQLGIIGLGRMGGNIARRLMRNGHEVVAHDRDATIAQSLVADGATHVESLAQLVEQIDAPRAIWVMLPSGEITEQTIAALADIMEAGDTIIDGGNTFYKDDVRRAASLKEKGLHYVDVGTSGGVWGLERGYCMMIGAEKEVFDHLEPLFDTLAPGYGDLERTKGRNAPDERAERGYIHAGPVGAGHYVKMVHNGIEYGLMQAYAEGFELMQSKGSADLPEDQRFDLNMADIAEVWRRGSVVSSWLLDLTAQALAGDERLDHYSGAVSDSGEGRWTVDAAVEQGVAVPVLANALFSRFSSRKENTYANRLLSAMRFGFGGHVEPPRQD</sequence>
<dbReference type="SMART" id="SM01350">
    <property type="entry name" value="6PGD"/>
    <property type="match status" value="1"/>
</dbReference>
<dbReference type="InterPro" id="IPR008927">
    <property type="entry name" value="6-PGluconate_DH-like_C_sf"/>
</dbReference>